<dbReference type="Proteomes" id="UP000219813">
    <property type="component" value="Chromosome 10"/>
</dbReference>
<organism evidence="1 2">
    <name type="scientific">Plasmodium malariae</name>
    <dbReference type="NCBI Taxonomy" id="5858"/>
    <lineage>
        <taxon>Eukaryota</taxon>
        <taxon>Sar</taxon>
        <taxon>Alveolata</taxon>
        <taxon>Apicomplexa</taxon>
        <taxon>Aconoidasida</taxon>
        <taxon>Haemosporida</taxon>
        <taxon>Plasmodiidae</taxon>
        <taxon>Plasmodium</taxon>
        <taxon>Plasmodium (Plasmodium)</taxon>
    </lineage>
</organism>
<keyword evidence="2" id="KW-1185">Reference proteome</keyword>
<sequence length="450" mass="53551">MSNIRLGLQSNEYEKIQRKSWTNILFSQSDDDEEETSPPTVNKEGKFYKKLYAFIESKATYINLILRAKSEEDKAVPKNKYSKASRKSFQEEKEERERCLNEIKDIVKGIFPRRSDEYIDVYLKEIMSDPPKENCHLHKKLFQRNDKNMFVKHNIISYVFNFVDCKTLMKFKECSKIDNEIVSLYLRKILYSLSFKDQEIKTNIHYWKNVIDYFFFKSGKLKPIDRTLYPLVLKELEKNKSFCAITKDSMESTIFISLDYFNENLISCCNHTNPLPHTCIPTNEIQGIKQYKTENITMVDFVQEYYKRLTIIDDELMWSVCYFRKSTQFLSLLLLEYIKCMMLVLNKYKGSCIFKKTEYLVNCGHHITHRIWIQLFYEYGNELVDVQEKRKKKKKKKRNAQNDHKVSAAAAFDADYGGQYDNDNDYADDDSTNNNRTLYLTIADHYKWDA</sequence>
<evidence type="ECO:0000313" key="1">
    <source>
        <dbReference type="EMBL" id="SCN45157.1"/>
    </source>
</evidence>
<dbReference type="OrthoDB" id="341575at2759"/>
<dbReference type="EMBL" id="LT594631">
    <property type="protein sequence ID" value="SCN45157.1"/>
    <property type="molecule type" value="Genomic_DNA"/>
</dbReference>
<name>A0A1D3RJG9_PLAMA</name>
<gene>
    <name evidence="1" type="primary">PmUG01_10043000</name>
    <name evidence="1" type="ORF">PMUG01_10043000</name>
</gene>
<evidence type="ECO:0000313" key="2">
    <source>
        <dbReference type="Proteomes" id="UP000219813"/>
    </source>
</evidence>
<dbReference type="GeneID" id="39869430"/>
<dbReference type="AlphaFoldDB" id="A0A1D3RJG9"/>
<dbReference type="OMA" id="EKNKSFC"/>
<protein>
    <submittedName>
        <fullName evidence="1">Uncharacterized protein</fullName>
    </submittedName>
</protein>
<dbReference type="RefSeq" id="XP_028862204.1">
    <property type="nucleotide sequence ID" value="XM_029005635.1"/>
</dbReference>
<reference evidence="1 2" key="1">
    <citation type="submission" date="2016-06" db="EMBL/GenBank/DDBJ databases">
        <authorList>
            <consortium name="Pathogen Informatics"/>
        </authorList>
    </citation>
    <scope>NUCLEOTIDE SEQUENCE [LARGE SCALE GENOMIC DNA]</scope>
</reference>
<dbReference type="VEuPathDB" id="PlasmoDB:PmUG01_10043000"/>
<dbReference type="KEGG" id="pmal:PMUG01_10043000"/>
<accession>A0A1D3RJG9</accession>
<proteinExistence type="predicted"/>